<comment type="caution">
    <text evidence="5">The sequence shown here is derived from an EMBL/GenBank/DDBJ whole genome shotgun (WGS) entry which is preliminary data.</text>
</comment>
<evidence type="ECO:0000256" key="4">
    <source>
        <dbReference type="SAM" id="Phobius"/>
    </source>
</evidence>
<proteinExistence type="inferred from homology"/>
<keyword evidence="6" id="KW-1185">Reference proteome</keyword>
<dbReference type="Proteomes" id="UP000626844">
    <property type="component" value="Unassembled WGS sequence"/>
</dbReference>
<feature type="transmembrane region" description="Helical" evidence="4">
    <location>
        <begin position="40"/>
        <end position="61"/>
    </location>
</feature>
<dbReference type="AlphaFoldDB" id="A0A926RYZ5"/>
<dbReference type="GO" id="GO:0015385">
    <property type="term" value="F:sodium:proton antiporter activity"/>
    <property type="evidence" value="ECO:0007669"/>
    <property type="project" value="TreeGrafter"/>
</dbReference>
<evidence type="ECO:0000256" key="1">
    <source>
        <dbReference type="ARBA" id="ARBA00004141"/>
    </source>
</evidence>
<comment type="subcellular location">
    <subcellularLocation>
        <location evidence="1">Membrane</location>
        <topology evidence="1">Multi-pass membrane protein</topology>
    </subcellularLocation>
</comment>
<dbReference type="NCBIfam" id="TIGR01300">
    <property type="entry name" value="CPA3_mnhG_phaG"/>
    <property type="match status" value="1"/>
</dbReference>
<keyword evidence="4" id="KW-0812">Transmembrane</keyword>
<dbReference type="PANTHER" id="PTHR34703:SF1">
    <property type="entry name" value="ANTIPORTER SUBUNIT MNHG2-RELATED"/>
    <property type="match status" value="1"/>
</dbReference>
<dbReference type="EMBL" id="JACXAI010000033">
    <property type="protein sequence ID" value="MBD1382591.1"/>
    <property type="molecule type" value="Genomic_DNA"/>
</dbReference>
<evidence type="ECO:0000256" key="2">
    <source>
        <dbReference type="ARBA" id="ARBA00008404"/>
    </source>
</evidence>
<keyword evidence="4" id="KW-1133">Transmembrane helix</keyword>
<accession>A0A926RYZ5</accession>
<feature type="transmembrane region" description="Helical" evidence="4">
    <location>
        <begin position="7"/>
        <end position="28"/>
    </location>
</feature>
<keyword evidence="4" id="KW-0472">Membrane</keyword>
<keyword evidence="3" id="KW-0050">Antiport</keyword>
<evidence type="ECO:0000313" key="6">
    <source>
        <dbReference type="Proteomes" id="UP000626844"/>
    </source>
</evidence>
<dbReference type="NCBIfam" id="NF009314">
    <property type="entry name" value="PRK12674.1-2"/>
    <property type="match status" value="1"/>
</dbReference>
<comment type="similarity">
    <text evidence="2">Belongs to the CPA3 antiporters (TC 2.A.63) subunit G family.</text>
</comment>
<evidence type="ECO:0000313" key="5">
    <source>
        <dbReference type="EMBL" id="MBD1382591.1"/>
    </source>
</evidence>
<keyword evidence="3" id="KW-0813">Transport</keyword>
<gene>
    <name evidence="5" type="ORF">IC621_20520</name>
</gene>
<dbReference type="RefSeq" id="WP_191160937.1">
    <property type="nucleotide sequence ID" value="NZ_JACXAI010000033.1"/>
</dbReference>
<dbReference type="GO" id="GO:0016020">
    <property type="term" value="C:membrane"/>
    <property type="evidence" value="ECO:0007669"/>
    <property type="project" value="UniProtKB-SubCell"/>
</dbReference>
<protein>
    <submittedName>
        <fullName evidence="5">Na+/H+ antiporter subunit G</fullName>
    </submittedName>
</protein>
<reference evidence="5" key="1">
    <citation type="submission" date="2020-09" db="EMBL/GenBank/DDBJ databases">
        <title>A novel bacterium of genus Bacillus, isolated from South China Sea.</title>
        <authorList>
            <person name="Huang H."/>
            <person name="Mo K."/>
            <person name="Hu Y."/>
        </authorList>
    </citation>
    <scope>NUCLEOTIDE SEQUENCE</scope>
    <source>
        <strain evidence="5">IB182487</strain>
    </source>
</reference>
<evidence type="ECO:0000256" key="3">
    <source>
        <dbReference type="ARBA" id="ARBA00022449"/>
    </source>
</evidence>
<dbReference type="InterPro" id="IPR005133">
    <property type="entry name" value="PhaG_MnhG_YufB"/>
</dbReference>
<sequence length="121" mass="13189">MIVISKFIIGYLVLQGALLSLIAAFGVLRLPDAYTRNHAASKSATLGVISILLGVFLYFLIIEGQTNSRIILGIIFVFLTSPVAGHLISRAAYNKGVPLWKGSVQDDLKHHREKTNQKAKG</sequence>
<dbReference type="Pfam" id="PF03334">
    <property type="entry name" value="PhaG_MnhG_YufB"/>
    <property type="match status" value="1"/>
</dbReference>
<feature type="transmembrane region" description="Helical" evidence="4">
    <location>
        <begin position="70"/>
        <end position="93"/>
    </location>
</feature>
<name>A0A926RYZ5_9BACI</name>
<dbReference type="PANTHER" id="PTHR34703">
    <property type="entry name" value="ANTIPORTER SUBUNIT MNHG2-RELATED"/>
    <property type="match status" value="1"/>
</dbReference>
<organism evidence="5 6">
    <name type="scientific">Metabacillus arenae</name>
    <dbReference type="NCBI Taxonomy" id="2771434"/>
    <lineage>
        <taxon>Bacteria</taxon>
        <taxon>Bacillati</taxon>
        <taxon>Bacillota</taxon>
        <taxon>Bacilli</taxon>
        <taxon>Bacillales</taxon>
        <taxon>Bacillaceae</taxon>
        <taxon>Metabacillus</taxon>
    </lineage>
</organism>